<dbReference type="AlphaFoldDB" id="A0A9N9H4E4"/>
<sequence>KKRAKLHSNNLNLKMSEVVDDLDWFQGRSLLVSYIKERKTGWSLYEFLTTHRDTIIKSPPFSEKWEGLETAWITPKRGLLSVVGRQRVFGCRVDPSNDGCAPGRWSVDLGVFGCRVGRHRCDLLTKSACANKGLKFYWDGILRERKQLSVEDIHITGSLDLLGKVGKYNVRRMGSKYAEEPANEVALSLSDENDLYHTPEPRNQGVSGHASEPDDPFVIKKIADDTLDTLPETNAEIPSADFSSSSRKTRKRPHDDIDPSKSSPLPDYFHTEYSTTIAEISSLGSQVALTKEENVAPLRNNPRAKDHLSDNEVQRLRGCASSIVKEEYRMGNSVQALFNSLALSNVLSIHRIATEKRARGVSGVLELLVSNEDKDPDHLRNFLKDIDIHDRDTQYVLQCLDDMDAWICDYGGKSCSERTIDMHLIGPFSRAPGAYFIYGENHSEADRDEKTSRSTTSRTGKPCDFIFWNEGRETGIGENTGPVHKDHYDKSIKLFVEVNKVAKAQHISLINTCMEECGKNPLPSSIDESIKKVAIPFFQMIGYKIRFYILLQIDGDLYGVWEWAMHNITAKDSDIVPTMFLSKKFLVHRNLLNRAGQQSMLAIKKAQLFRERTQAGESDAAEEPSRKALKLNLQETPKTKKNHSREQRQSSPSSPTPSREPEDDNLFL</sequence>
<feature type="region of interest" description="Disordered" evidence="1">
    <location>
        <begin position="614"/>
        <end position="668"/>
    </location>
</feature>
<evidence type="ECO:0000313" key="3">
    <source>
        <dbReference type="Proteomes" id="UP000789508"/>
    </source>
</evidence>
<proteinExistence type="predicted"/>
<name>A0A9N9H4E4_9GLOM</name>
<evidence type="ECO:0000256" key="1">
    <source>
        <dbReference type="SAM" id="MobiDB-lite"/>
    </source>
</evidence>
<feature type="region of interest" description="Disordered" evidence="1">
    <location>
        <begin position="230"/>
        <end position="268"/>
    </location>
</feature>
<dbReference type="Proteomes" id="UP000789508">
    <property type="component" value="Unassembled WGS sequence"/>
</dbReference>
<protein>
    <submittedName>
        <fullName evidence="2">12322_t:CDS:1</fullName>
    </submittedName>
</protein>
<feature type="non-terminal residue" evidence="2">
    <location>
        <position position="668"/>
    </location>
</feature>
<accession>A0A9N9H4E4</accession>
<dbReference type="OrthoDB" id="2379882at2759"/>
<gene>
    <name evidence="2" type="ORF">ALEPTO_LOCUS10222</name>
</gene>
<organism evidence="2 3">
    <name type="scientific">Ambispora leptoticha</name>
    <dbReference type="NCBI Taxonomy" id="144679"/>
    <lineage>
        <taxon>Eukaryota</taxon>
        <taxon>Fungi</taxon>
        <taxon>Fungi incertae sedis</taxon>
        <taxon>Mucoromycota</taxon>
        <taxon>Glomeromycotina</taxon>
        <taxon>Glomeromycetes</taxon>
        <taxon>Archaeosporales</taxon>
        <taxon>Ambisporaceae</taxon>
        <taxon>Ambispora</taxon>
    </lineage>
</organism>
<dbReference type="EMBL" id="CAJVPS010010386">
    <property type="protein sequence ID" value="CAG8657612.1"/>
    <property type="molecule type" value="Genomic_DNA"/>
</dbReference>
<comment type="caution">
    <text evidence="2">The sequence shown here is derived from an EMBL/GenBank/DDBJ whole genome shotgun (WGS) entry which is preliminary data.</text>
</comment>
<feature type="region of interest" description="Disordered" evidence="1">
    <location>
        <begin position="193"/>
        <end position="215"/>
    </location>
</feature>
<keyword evidence="3" id="KW-1185">Reference proteome</keyword>
<evidence type="ECO:0000313" key="2">
    <source>
        <dbReference type="EMBL" id="CAG8657612.1"/>
    </source>
</evidence>
<reference evidence="2" key="1">
    <citation type="submission" date="2021-06" db="EMBL/GenBank/DDBJ databases">
        <authorList>
            <person name="Kallberg Y."/>
            <person name="Tangrot J."/>
            <person name="Rosling A."/>
        </authorList>
    </citation>
    <scope>NUCLEOTIDE SEQUENCE</scope>
    <source>
        <strain evidence="2">FL130A</strain>
    </source>
</reference>